<evidence type="ECO:0000313" key="2">
    <source>
        <dbReference type="Proteomes" id="UP001236569"/>
    </source>
</evidence>
<gene>
    <name evidence="1" type="ORF">QM480_06545</name>
</gene>
<dbReference type="RefSeq" id="WP_283369208.1">
    <property type="nucleotide sequence ID" value="NZ_JASHID010000003.1"/>
</dbReference>
<reference evidence="1 2" key="1">
    <citation type="submission" date="2023-05" db="EMBL/GenBank/DDBJ databases">
        <title>Novel species of genus Flectobacillus isolated from stream in China.</title>
        <authorList>
            <person name="Lu H."/>
        </authorList>
    </citation>
    <scope>NUCLEOTIDE SEQUENCE [LARGE SCALE GENOMIC DNA]</scope>
    <source>
        <strain evidence="1 2">DC10W</strain>
    </source>
</reference>
<dbReference type="Proteomes" id="UP001236569">
    <property type="component" value="Unassembled WGS sequence"/>
</dbReference>
<evidence type="ECO:0000313" key="1">
    <source>
        <dbReference type="EMBL" id="MDI9863974.1"/>
    </source>
</evidence>
<name>A0ABT6YK63_9BACT</name>
<comment type="caution">
    <text evidence="1">The sequence shown here is derived from an EMBL/GenBank/DDBJ whole genome shotgun (WGS) entry which is preliminary data.</text>
</comment>
<sequence>MKGKAFSLSIYEKQLFDSIEHYAKIIDSLYSAAMNEFIKIALTIGEIDPTKPFSFDDYPITDKRVKNLLLNLTNGIESKISEGVQNAWELSNTKNNKFVESIFSGRNVPASKLTDYNSRNLEALSVFQNRKRDGMNLSARVWKYTESFKSEMELAIDLGLDGRSSQKLSRNVRSLLNEPNKLFRRVRDKRGKLQLSKAAKAYHPGQGVYRSSFKNAHRLARTEINMAYREADLLRFQQFDLIVGYEVKRSNRNYPCVVCESLKGKYPKNFKFVGWHPQCMCFIVPILATENEIDDYIDKFINDESTTFLSDNEVLKPPSGFYDYVDQNNKRILNASSTPYFIRDNYQGADINKGLRLNIDNPIQLKDGYSLVKEGKDGTYISLHKDHVMNKNKKDGDKELEANLAQAEIYLKKVKTVELLPSYNEAPSLDARINGENFEFENVSKPKYQTIQHRISEASKQVLHFNEINNIIDGKVNLSISLPNDTPSKVIFSGIRLAMQFNPAIDNLNFTIGGKLIELTREDILNKKFYKIIEDVIKR</sequence>
<keyword evidence="2" id="KW-1185">Reference proteome</keyword>
<accession>A0ABT6YK63</accession>
<proteinExistence type="predicted"/>
<protein>
    <submittedName>
        <fullName evidence="1">Uncharacterized protein</fullName>
    </submittedName>
</protein>
<dbReference type="EMBL" id="JASHID010000003">
    <property type="protein sequence ID" value="MDI9863974.1"/>
    <property type="molecule type" value="Genomic_DNA"/>
</dbReference>
<organism evidence="1 2">
    <name type="scientific">Flectobacillus longus</name>
    <dbReference type="NCBI Taxonomy" id="2984207"/>
    <lineage>
        <taxon>Bacteria</taxon>
        <taxon>Pseudomonadati</taxon>
        <taxon>Bacteroidota</taxon>
        <taxon>Cytophagia</taxon>
        <taxon>Cytophagales</taxon>
        <taxon>Flectobacillaceae</taxon>
        <taxon>Flectobacillus</taxon>
    </lineage>
</organism>